<protein>
    <submittedName>
        <fullName evidence="3">Uncharacterized protein</fullName>
    </submittedName>
</protein>
<dbReference type="OrthoDB" id="1078367at2759"/>
<proteinExistence type="predicted"/>
<dbReference type="CDD" id="cd04496">
    <property type="entry name" value="SSB_OBF"/>
    <property type="match status" value="1"/>
</dbReference>
<comment type="caution">
    <text evidence="3">The sequence shown here is derived from an EMBL/GenBank/DDBJ whole genome shotgun (WGS) entry which is preliminary data.</text>
</comment>
<evidence type="ECO:0000256" key="2">
    <source>
        <dbReference type="PROSITE-ProRule" id="PRU00252"/>
    </source>
</evidence>
<dbReference type="InterPro" id="IPR011344">
    <property type="entry name" value="ssDNA-bd"/>
</dbReference>
<dbReference type="PROSITE" id="PS50935">
    <property type="entry name" value="SSB"/>
    <property type="match status" value="1"/>
</dbReference>
<reference evidence="3" key="2">
    <citation type="journal article" date="2022" name="Hortic Res">
        <title>The genome of Dioscorea zingiberensis sheds light on the biosynthesis, origin and evolution of the medicinally important diosgenin saponins.</title>
        <authorList>
            <person name="Li Y."/>
            <person name="Tan C."/>
            <person name="Li Z."/>
            <person name="Guo J."/>
            <person name="Li S."/>
            <person name="Chen X."/>
            <person name="Wang C."/>
            <person name="Dai X."/>
            <person name="Yang H."/>
            <person name="Song W."/>
            <person name="Hou L."/>
            <person name="Xu J."/>
            <person name="Tong Z."/>
            <person name="Xu A."/>
            <person name="Yuan X."/>
            <person name="Wang W."/>
            <person name="Yang Q."/>
            <person name="Chen L."/>
            <person name="Sun Z."/>
            <person name="Wang K."/>
            <person name="Pan B."/>
            <person name="Chen J."/>
            <person name="Bao Y."/>
            <person name="Liu F."/>
            <person name="Qi X."/>
            <person name="Gang D.R."/>
            <person name="Wen J."/>
            <person name="Li J."/>
        </authorList>
    </citation>
    <scope>NUCLEOTIDE SEQUENCE</scope>
    <source>
        <strain evidence="3">Dzin_1.0</strain>
    </source>
</reference>
<dbReference type="InterPro" id="IPR000424">
    <property type="entry name" value="Primosome_PriB/ssb"/>
</dbReference>
<dbReference type="PANTHER" id="PTHR10302">
    <property type="entry name" value="SINGLE-STRANDED DNA-BINDING PROTEIN"/>
    <property type="match status" value="1"/>
</dbReference>
<evidence type="ECO:0000256" key="1">
    <source>
        <dbReference type="ARBA" id="ARBA00023125"/>
    </source>
</evidence>
<dbReference type="SUPFAM" id="SSF50249">
    <property type="entry name" value="Nucleic acid-binding proteins"/>
    <property type="match status" value="1"/>
</dbReference>
<dbReference type="Gene3D" id="2.40.50.140">
    <property type="entry name" value="Nucleic acid-binding proteins"/>
    <property type="match status" value="1"/>
</dbReference>
<dbReference type="Pfam" id="PF00436">
    <property type="entry name" value="SSB"/>
    <property type="match status" value="1"/>
</dbReference>
<dbReference type="GO" id="GO:0006264">
    <property type="term" value="P:mitochondrial DNA replication"/>
    <property type="evidence" value="ECO:0007669"/>
    <property type="project" value="TreeGrafter"/>
</dbReference>
<keyword evidence="1 2" id="KW-0238">DNA-binding</keyword>
<dbReference type="GO" id="GO:0003697">
    <property type="term" value="F:single-stranded DNA binding"/>
    <property type="evidence" value="ECO:0007669"/>
    <property type="project" value="InterPro"/>
</dbReference>
<sequence length="297" mass="33522">MALPPHSQLQAYHLRKPSFSPLPSFKLPIPSSNPSAPFSSLTFRSASPRRWRSIRCSTLHGSDYEHERVVYPRPQEVPWSKDLANSVHLIGIVGAPIQIKHLSSGKVLAWTRLAVRKSASDTTWISLTFWDELAHVAFQHVEKGHQIYVSGRLVSDTVEGDDEKERQVYYKVVVQQLNFVERSFPPVPLYEPGMNSMISGVKPASLVGNNAGSAEQLWQAFFANPLDWWDNRTNKRNPKAPDFKHKHTGEALWIEGKYNPPWVKSQLTILDTRMGSLQANASSSAVSFMHTDDFSSF</sequence>
<dbReference type="GO" id="GO:0042645">
    <property type="term" value="C:mitochondrial nucleoid"/>
    <property type="evidence" value="ECO:0007669"/>
    <property type="project" value="TreeGrafter"/>
</dbReference>
<keyword evidence="4" id="KW-1185">Reference proteome</keyword>
<name>A0A9D5D0M8_9LILI</name>
<accession>A0A9D5D0M8</accession>
<evidence type="ECO:0000313" key="3">
    <source>
        <dbReference type="EMBL" id="KAJ0982419.1"/>
    </source>
</evidence>
<dbReference type="EMBL" id="JAGGNH010000002">
    <property type="protein sequence ID" value="KAJ0982419.1"/>
    <property type="molecule type" value="Genomic_DNA"/>
</dbReference>
<reference evidence="3" key="1">
    <citation type="submission" date="2021-03" db="EMBL/GenBank/DDBJ databases">
        <authorList>
            <person name="Li Z."/>
            <person name="Yang C."/>
        </authorList>
    </citation>
    <scope>NUCLEOTIDE SEQUENCE</scope>
    <source>
        <strain evidence="3">Dzin_1.0</strain>
        <tissue evidence="3">Leaf</tissue>
    </source>
</reference>
<dbReference type="PANTHER" id="PTHR10302:SF0">
    <property type="entry name" value="SINGLE-STRANDED DNA-BINDING PROTEIN, MITOCHONDRIAL"/>
    <property type="match status" value="1"/>
</dbReference>
<dbReference type="AlphaFoldDB" id="A0A9D5D0M8"/>
<dbReference type="Proteomes" id="UP001085076">
    <property type="component" value="Miscellaneous, Linkage group lg02"/>
</dbReference>
<dbReference type="InterPro" id="IPR012340">
    <property type="entry name" value="NA-bd_OB-fold"/>
</dbReference>
<organism evidence="3 4">
    <name type="scientific">Dioscorea zingiberensis</name>
    <dbReference type="NCBI Taxonomy" id="325984"/>
    <lineage>
        <taxon>Eukaryota</taxon>
        <taxon>Viridiplantae</taxon>
        <taxon>Streptophyta</taxon>
        <taxon>Embryophyta</taxon>
        <taxon>Tracheophyta</taxon>
        <taxon>Spermatophyta</taxon>
        <taxon>Magnoliopsida</taxon>
        <taxon>Liliopsida</taxon>
        <taxon>Dioscoreales</taxon>
        <taxon>Dioscoreaceae</taxon>
        <taxon>Dioscorea</taxon>
    </lineage>
</organism>
<gene>
    <name evidence="3" type="ORF">J5N97_010674</name>
</gene>
<evidence type="ECO:0000313" key="4">
    <source>
        <dbReference type="Proteomes" id="UP001085076"/>
    </source>
</evidence>